<proteinExistence type="predicted"/>
<dbReference type="NCBIfam" id="TIGR02683">
    <property type="entry name" value="upstrm_HI1419"/>
    <property type="match status" value="1"/>
</dbReference>
<organism evidence="1">
    <name type="scientific">hydrothermal vent metagenome</name>
    <dbReference type="NCBI Taxonomy" id="652676"/>
    <lineage>
        <taxon>unclassified sequences</taxon>
        <taxon>metagenomes</taxon>
        <taxon>ecological metagenomes</taxon>
    </lineage>
</organism>
<dbReference type="InterPro" id="IPR014056">
    <property type="entry name" value="TypeIITA-like_toxin_pred"/>
</dbReference>
<gene>
    <name evidence="1" type="ORF">MNBD_DELTA04-412</name>
</gene>
<dbReference type="InterPro" id="IPR035093">
    <property type="entry name" value="RelE/ParE_toxin_dom_sf"/>
</dbReference>
<sequence>MKFEIEKTDIFDKWLTKLRDRKAVLAIANRLDRAITGNFGDVAPVGERIYEMRIFVGPGYRLYYTIRHHTIIIMLCGGDKATQEKDIKKAKKMTKSV</sequence>
<dbReference type="Pfam" id="PF05973">
    <property type="entry name" value="Gp49"/>
    <property type="match status" value="1"/>
</dbReference>
<dbReference type="SUPFAM" id="SSF143011">
    <property type="entry name" value="RelE-like"/>
    <property type="match status" value="1"/>
</dbReference>
<evidence type="ECO:0008006" key="2">
    <source>
        <dbReference type="Google" id="ProtNLM"/>
    </source>
</evidence>
<accession>A0A3B0VDS6</accession>
<dbReference type="InterPro" id="IPR009241">
    <property type="entry name" value="HigB-like"/>
</dbReference>
<reference evidence="1" key="1">
    <citation type="submission" date="2018-06" db="EMBL/GenBank/DDBJ databases">
        <authorList>
            <person name="Zhirakovskaya E."/>
        </authorList>
    </citation>
    <scope>NUCLEOTIDE SEQUENCE</scope>
</reference>
<evidence type="ECO:0000313" key="1">
    <source>
        <dbReference type="EMBL" id="VAW38483.1"/>
    </source>
</evidence>
<dbReference type="AlphaFoldDB" id="A0A3B0VDS6"/>
<dbReference type="PIRSF" id="PIRSF028744">
    <property type="entry name" value="Addict_mod_HI1419"/>
    <property type="match status" value="1"/>
</dbReference>
<protein>
    <recommendedName>
        <fullName evidence="2">Toxin</fullName>
    </recommendedName>
</protein>
<dbReference type="PANTHER" id="PTHR41791">
    <property type="entry name" value="SSL7039 PROTEIN"/>
    <property type="match status" value="1"/>
</dbReference>
<name>A0A3B0VDS6_9ZZZZ</name>
<dbReference type="EMBL" id="UOEY01000061">
    <property type="protein sequence ID" value="VAW38483.1"/>
    <property type="molecule type" value="Genomic_DNA"/>
</dbReference>
<dbReference type="PANTHER" id="PTHR41791:SF1">
    <property type="entry name" value="SSL7039 PROTEIN"/>
    <property type="match status" value="1"/>
</dbReference>